<dbReference type="Pfam" id="PF00528">
    <property type="entry name" value="BPD_transp_1"/>
    <property type="match status" value="1"/>
</dbReference>
<comment type="subcellular location">
    <subcellularLocation>
        <location evidence="1 7">Cell membrane</location>
        <topology evidence="1 7">Multi-pass membrane protein</topology>
    </subcellularLocation>
</comment>
<geneLocation type="plasmid" evidence="9 10">
    <name>AbAZ39_p3</name>
</geneLocation>
<dbReference type="Gene3D" id="1.10.3720.10">
    <property type="entry name" value="MetI-like"/>
    <property type="match status" value="1"/>
</dbReference>
<feature type="transmembrane region" description="Helical" evidence="7">
    <location>
        <begin position="63"/>
        <end position="84"/>
    </location>
</feature>
<dbReference type="CDD" id="cd06261">
    <property type="entry name" value="TM_PBP2"/>
    <property type="match status" value="1"/>
</dbReference>
<evidence type="ECO:0000259" key="8">
    <source>
        <dbReference type="PROSITE" id="PS50928"/>
    </source>
</evidence>
<sequence length="249" mass="26897">MSWAGWLRLIVVTGAVLLLEVLCRAGVIAKTVLPAPSVMAGDLYRLLASGAASADIGETLGNVAMAVIASILLGFVAGVAIHAMPRVRRALDPFLATYYAVPFFVFYPVLIVIFGLGAAPIVVIGTLFGVVAMLINTLNGLDRIPRVLLKTARVHGMDPVRTALMVKLPSAAPFLFTGAKLAIAYCFIGVIAAEFIMSSSGIGYSIAYAFNNFDNSRMYALMLFIIVLVTVLNAVLFTWERRIMQRRRR</sequence>
<dbReference type="KEGG" id="abq:ABAZ39_28825"/>
<dbReference type="SUPFAM" id="SSF161098">
    <property type="entry name" value="MetI-like"/>
    <property type="match status" value="1"/>
</dbReference>
<evidence type="ECO:0000256" key="4">
    <source>
        <dbReference type="ARBA" id="ARBA00022692"/>
    </source>
</evidence>
<keyword evidence="6 7" id="KW-0472">Membrane</keyword>
<proteinExistence type="inferred from homology"/>
<dbReference type="PANTHER" id="PTHR30151">
    <property type="entry name" value="ALKANE SULFONATE ABC TRANSPORTER-RELATED, MEMBRANE SUBUNIT"/>
    <property type="match status" value="1"/>
</dbReference>
<keyword evidence="5 7" id="KW-1133">Transmembrane helix</keyword>
<keyword evidence="9" id="KW-0614">Plasmid</keyword>
<dbReference type="InterPro" id="IPR000515">
    <property type="entry name" value="MetI-like"/>
</dbReference>
<evidence type="ECO:0000256" key="2">
    <source>
        <dbReference type="ARBA" id="ARBA00022448"/>
    </source>
</evidence>
<dbReference type="PROSITE" id="PS50928">
    <property type="entry name" value="ABC_TM1"/>
    <property type="match status" value="1"/>
</dbReference>
<feature type="transmembrane region" description="Helical" evidence="7">
    <location>
        <begin position="182"/>
        <end position="206"/>
    </location>
</feature>
<gene>
    <name evidence="9" type="ORF">ABAZ39_28825</name>
</gene>
<evidence type="ECO:0000256" key="3">
    <source>
        <dbReference type="ARBA" id="ARBA00022475"/>
    </source>
</evidence>
<dbReference type="InterPro" id="IPR035906">
    <property type="entry name" value="MetI-like_sf"/>
</dbReference>
<dbReference type="PANTHER" id="PTHR30151:SF20">
    <property type="entry name" value="ABC TRANSPORTER PERMEASE PROTEIN HI_0355-RELATED"/>
    <property type="match status" value="1"/>
</dbReference>
<evidence type="ECO:0000313" key="10">
    <source>
        <dbReference type="Proteomes" id="UP000027186"/>
    </source>
</evidence>
<comment type="similarity">
    <text evidence="7">Belongs to the binding-protein-dependent transport system permease family.</text>
</comment>
<evidence type="ECO:0000256" key="6">
    <source>
        <dbReference type="ARBA" id="ARBA00023136"/>
    </source>
</evidence>
<feature type="domain" description="ABC transmembrane type-1" evidence="8">
    <location>
        <begin position="56"/>
        <end position="236"/>
    </location>
</feature>
<dbReference type="GO" id="GO:0055085">
    <property type="term" value="P:transmembrane transport"/>
    <property type="evidence" value="ECO:0007669"/>
    <property type="project" value="InterPro"/>
</dbReference>
<evidence type="ECO:0000256" key="5">
    <source>
        <dbReference type="ARBA" id="ARBA00022989"/>
    </source>
</evidence>
<feature type="transmembrane region" description="Helical" evidence="7">
    <location>
        <begin position="121"/>
        <end position="141"/>
    </location>
</feature>
<feature type="transmembrane region" description="Helical" evidence="7">
    <location>
        <begin position="96"/>
        <end position="115"/>
    </location>
</feature>
<keyword evidence="3" id="KW-1003">Cell membrane</keyword>
<dbReference type="Proteomes" id="UP000027186">
    <property type="component" value="Plasmid AbAZ39_p3"/>
</dbReference>
<dbReference type="RefSeq" id="WP_040137572.1">
    <property type="nucleotide sequence ID" value="NZ_CP007796.1"/>
</dbReference>
<evidence type="ECO:0000256" key="1">
    <source>
        <dbReference type="ARBA" id="ARBA00004651"/>
    </source>
</evidence>
<dbReference type="EMBL" id="CP007796">
    <property type="protein sequence ID" value="AIB15862.1"/>
    <property type="molecule type" value="Genomic_DNA"/>
</dbReference>
<protein>
    <submittedName>
        <fullName evidence="9">Nitrate ABC transporter permease</fullName>
    </submittedName>
</protein>
<dbReference type="GO" id="GO:0005886">
    <property type="term" value="C:plasma membrane"/>
    <property type="evidence" value="ECO:0007669"/>
    <property type="project" value="UniProtKB-SubCell"/>
</dbReference>
<keyword evidence="4 7" id="KW-0812">Transmembrane</keyword>
<dbReference type="AlphaFoldDB" id="A0A060DSV0"/>
<name>A0A060DSV0_9PROT</name>
<organism evidence="9 10">
    <name type="scientific">Azospirillum argentinense</name>
    <dbReference type="NCBI Taxonomy" id="2970906"/>
    <lineage>
        <taxon>Bacteria</taxon>
        <taxon>Pseudomonadati</taxon>
        <taxon>Pseudomonadota</taxon>
        <taxon>Alphaproteobacteria</taxon>
        <taxon>Rhodospirillales</taxon>
        <taxon>Azospirillaceae</taxon>
        <taxon>Azospirillum</taxon>
    </lineage>
</organism>
<evidence type="ECO:0000256" key="7">
    <source>
        <dbReference type="RuleBase" id="RU363032"/>
    </source>
</evidence>
<feature type="transmembrane region" description="Helical" evidence="7">
    <location>
        <begin position="218"/>
        <end position="239"/>
    </location>
</feature>
<evidence type="ECO:0000313" key="9">
    <source>
        <dbReference type="EMBL" id="AIB15862.1"/>
    </source>
</evidence>
<keyword evidence="2 7" id="KW-0813">Transport</keyword>
<accession>A0A060DSV0</accession>
<reference evidence="9 10" key="1">
    <citation type="journal article" date="2014" name="Genome Announc.">
        <title>Complete Genome Sequence of the Model Rhizosphere Strain Azospirillum brasilense Az39, Successfully Applied in Agriculture.</title>
        <authorList>
            <person name="Rivera D."/>
            <person name="Revale S."/>
            <person name="Molina R."/>
            <person name="Gualpa J."/>
            <person name="Puente M."/>
            <person name="Maroniche G."/>
            <person name="Paris G."/>
            <person name="Baker D."/>
            <person name="Clavijo B."/>
            <person name="McLay K."/>
            <person name="Spaepen S."/>
            <person name="Perticari A."/>
            <person name="Vazquez M."/>
            <person name="Wisniewski-Dye F."/>
            <person name="Watkins C."/>
            <person name="Martinez-Abarca F."/>
            <person name="Vanderleyden J."/>
            <person name="Cassan F."/>
        </authorList>
    </citation>
    <scope>NUCLEOTIDE SEQUENCE [LARGE SCALE GENOMIC DNA]</scope>
    <source>
        <strain evidence="9 10">Az39</strain>
        <plasmid evidence="9">AbAZ39_p3</plasmid>
    </source>
</reference>